<sequence length="130" mass="14222">MQQQPSFFQLVCMTYLVGCASANPELPLPKACEQSSTVVTCSAADEGTLNSLKSTLLLEVDVDFVLFETSGKTCACPMVKLIKALTETDIVFLSPAVCEMGDYRECGKLMQLAHSCVFVLKWTITENVVR</sequence>
<dbReference type="EMBL" id="BLXT01007044">
    <property type="protein sequence ID" value="GFO36161.1"/>
    <property type="molecule type" value="Genomic_DNA"/>
</dbReference>
<gene>
    <name evidence="2" type="ORF">PoB_006266600</name>
</gene>
<feature type="chain" id="PRO_5043774949" evidence="1">
    <location>
        <begin position="23"/>
        <end position="130"/>
    </location>
</feature>
<proteinExistence type="predicted"/>
<organism evidence="2 3">
    <name type="scientific">Plakobranchus ocellatus</name>
    <dbReference type="NCBI Taxonomy" id="259542"/>
    <lineage>
        <taxon>Eukaryota</taxon>
        <taxon>Metazoa</taxon>
        <taxon>Spiralia</taxon>
        <taxon>Lophotrochozoa</taxon>
        <taxon>Mollusca</taxon>
        <taxon>Gastropoda</taxon>
        <taxon>Heterobranchia</taxon>
        <taxon>Euthyneura</taxon>
        <taxon>Panpulmonata</taxon>
        <taxon>Sacoglossa</taxon>
        <taxon>Placobranchoidea</taxon>
        <taxon>Plakobranchidae</taxon>
        <taxon>Plakobranchus</taxon>
    </lineage>
</organism>
<evidence type="ECO:0000256" key="1">
    <source>
        <dbReference type="SAM" id="SignalP"/>
    </source>
</evidence>
<reference evidence="2 3" key="1">
    <citation type="journal article" date="2021" name="Elife">
        <title>Chloroplast acquisition without the gene transfer in kleptoplastic sea slugs, Plakobranchus ocellatus.</title>
        <authorList>
            <person name="Maeda T."/>
            <person name="Takahashi S."/>
            <person name="Yoshida T."/>
            <person name="Shimamura S."/>
            <person name="Takaki Y."/>
            <person name="Nagai Y."/>
            <person name="Toyoda A."/>
            <person name="Suzuki Y."/>
            <person name="Arimoto A."/>
            <person name="Ishii H."/>
            <person name="Satoh N."/>
            <person name="Nishiyama T."/>
            <person name="Hasebe M."/>
            <person name="Maruyama T."/>
            <person name="Minagawa J."/>
            <person name="Obokata J."/>
            <person name="Shigenobu S."/>
        </authorList>
    </citation>
    <scope>NUCLEOTIDE SEQUENCE [LARGE SCALE GENOMIC DNA]</scope>
</reference>
<dbReference type="Proteomes" id="UP000735302">
    <property type="component" value="Unassembled WGS sequence"/>
</dbReference>
<protein>
    <submittedName>
        <fullName evidence="2">Uncharacterized protein</fullName>
    </submittedName>
</protein>
<evidence type="ECO:0000313" key="3">
    <source>
        <dbReference type="Proteomes" id="UP000735302"/>
    </source>
</evidence>
<name>A0AAV4CW84_9GAST</name>
<keyword evidence="3" id="KW-1185">Reference proteome</keyword>
<accession>A0AAV4CW84</accession>
<dbReference type="AlphaFoldDB" id="A0AAV4CW84"/>
<comment type="caution">
    <text evidence="2">The sequence shown here is derived from an EMBL/GenBank/DDBJ whole genome shotgun (WGS) entry which is preliminary data.</text>
</comment>
<keyword evidence="1" id="KW-0732">Signal</keyword>
<evidence type="ECO:0000313" key="2">
    <source>
        <dbReference type="EMBL" id="GFO36161.1"/>
    </source>
</evidence>
<feature type="signal peptide" evidence="1">
    <location>
        <begin position="1"/>
        <end position="22"/>
    </location>
</feature>